<dbReference type="STRING" id="77020.A0A0M8MTQ2"/>
<organism evidence="9 10">
    <name type="scientific">Malassezia pachydermatis</name>
    <dbReference type="NCBI Taxonomy" id="77020"/>
    <lineage>
        <taxon>Eukaryota</taxon>
        <taxon>Fungi</taxon>
        <taxon>Dikarya</taxon>
        <taxon>Basidiomycota</taxon>
        <taxon>Ustilaginomycotina</taxon>
        <taxon>Malasseziomycetes</taxon>
        <taxon>Malasseziales</taxon>
        <taxon>Malasseziaceae</taxon>
        <taxon>Malassezia</taxon>
    </lineage>
</organism>
<dbReference type="PANTHER" id="PTHR20994">
    <property type="entry name" value="ER MEMBRANE PROTEIN COMPLEX SUBUNIT 6"/>
    <property type="match status" value="1"/>
</dbReference>
<keyword evidence="10" id="KW-1185">Reference proteome</keyword>
<evidence type="ECO:0000256" key="5">
    <source>
        <dbReference type="ARBA" id="ARBA00022824"/>
    </source>
</evidence>
<evidence type="ECO:0000256" key="7">
    <source>
        <dbReference type="ARBA" id="ARBA00023136"/>
    </source>
</evidence>
<dbReference type="PANTHER" id="PTHR20994:SF0">
    <property type="entry name" value="ER MEMBRANE PROTEIN COMPLEX SUBUNIT 6"/>
    <property type="match status" value="1"/>
</dbReference>
<keyword evidence="6 8" id="KW-1133">Transmembrane helix</keyword>
<dbReference type="Pfam" id="PF07019">
    <property type="entry name" value="EMC6"/>
    <property type="match status" value="1"/>
</dbReference>
<dbReference type="GeneID" id="28726582"/>
<evidence type="ECO:0000256" key="6">
    <source>
        <dbReference type="ARBA" id="ARBA00022989"/>
    </source>
</evidence>
<dbReference type="Proteomes" id="UP000037751">
    <property type="component" value="Unassembled WGS sequence"/>
</dbReference>
<dbReference type="RefSeq" id="XP_017991033.1">
    <property type="nucleotide sequence ID" value="XM_018134707.1"/>
</dbReference>
<reference evidence="9 10" key="1">
    <citation type="submission" date="2015-07" db="EMBL/GenBank/DDBJ databases">
        <title>Draft Genome Sequence of Malassezia furfur CBS1878 and Malassezia pachydermatis CBS1879.</title>
        <authorList>
            <person name="Triana S."/>
            <person name="Ohm R."/>
            <person name="Gonzalez A."/>
            <person name="DeCock H."/>
            <person name="Restrepo S."/>
            <person name="Celis A."/>
        </authorList>
    </citation>
    <scope>NUCLEOTIDE SEQUENCE [LARGE SCALE GENOMIC DNA]</scope>
    <source>
        <strain evidence="9 10">CBS 1879</strain>
    </source>
</reference>
<sequence length="146" mass="16432">MATAQSTTVWDQEFDAEHLKHNVTKAYEFRSMTLSIAGSVAGVLGLQNLAGFAFFAASVVFVNLVFIFVCAQGKPELYFSLYPSPVLTTALEKLIPSKAAQLRKPAAPHTKIFRLGVWIIWQGLQENLLSFILWWTFWHGIVHVYD</sequence>
<accession>A0A0M8MTQ2</accession>
<comment type="caution">
    <text evidence="9">The sequence shown here is derived from an EMBL/GenBank/DDBJ whole genome shotgun (WGS) entry which is preliminary data.</text>
</comment>
<dbReference type="InterPro" id="IPR029008">
    <property type="entry name" value="EMC6-like"/>
</dbReference>
<feature type="transmembrane region" description="Helical" evidence="8">
    <location>
        <begin position="49"/>
        <end position="71"/>
    </location>
</feature>
<keyword evidence="4 8" id="KW-0812">Transmembrane</keyword>
<proteinExistence type="inferred from homology"/>
<evidence type="ECO:0000256" key="3">
    <source>
        <dbReference type="ARBA" id="ARBA00020827"/>
    </source>
</evidence>
<dbReference type="InterPro" id="IPR008504">
    <property type="entry name" value="Emc6"/>
</dbReference>
<dbReference type="OrthoDB" id="16510at2759"/>
<name>A0A0M8MTQ2_9BASI</name>
<keyword evidence="7 8" id="KW-0472">Membrane</keyword>
<protein>
    <recommendedName>
        <fullName evidence="3">ER membrane protein complex subunit 6</fullName>
    </recommendedName>
</protein>
<dbReference type="AlphaFoldDB" id="A0A0M8MTQ2"/>
<dbReference type="GO" id="GO:0072546">
    <property type="term" value="C:EMC complex"/>
    <property type="evidence" value="ECO:0007669"/>
    <property type="project" value="InterPro"/>
</dbReference>
<evidence type="ECO:0000313" key="9">
    <source>
        <dbReference type="EMBL" id="KOS13401.1"/>
    </source>
</evidence>
<evidence type="ECO:0000313" key="10">
    <source>
        <dbReference type="Proteomes" id="UP000037751"/>
    </source>
</evidence>
<dbReference type="GO" id="GO:0034975">
    <property type="term" value="P:protein folding in endoplasmic reticulum"/>
    <property type="evidence" value="ECO:0007669"/>
    <property type="project" value="TreeGrafter"/>
</dbReference>
<dbReference type="GO" id="GO:0000045">
    <property type="term" value="P:autophagosome assembly"/>
    <property type="evidence" value="ECO:0007669"/>
    <property type="project" value="TreeGrafter"/>
</dbReference>
<gene>
    <name evidence="9" type="ORF">Malapachy_0175</name>
</gene>
<comment type="similarity">
    <text evidence="2">Belongs to the EMC6 family.</text>
</comment>
<comment type="subcellular location">
    <subcellularLocation>
        <location evidence="1">Endoplasmic reticulum membrane</location>
        <topology evidence="1">Multi-pass membrane protein</topology>
    </subcellularLocation>
</comment>
<dbReference type="VEuPathDB" id="FungiDB:Malapachy_0175"/>
<dbReference type="EMBL" id="LGAV01000006">
    <property type="protein sequence ID" value="KOS13401.1"/>
    <property type="molecule type" value="Genomic_DNA"/>
</dbReference>
<evidence type="ECO:0000256" key="8">
    <source>
        <dbReference type="SAM" id="Phobius"/>
    </source>
</evidence>
<evidence type="ECO:0000256" key="4">
    <source>
        <dbReference type="ARBA" id="ARBA00022692"/>
    </source>
</evidence>
<evidence type="ECO:0000256" key="1">
    <source>
        <dbReference type="ARBA" id="ARBA00004477"/>
    </source>
</evidence>
<keyword evidence="5" id="KW-0256">Endoplasmic reticulum</keyword>
<evidence type="ECO:0000256" key="2">
    <source>
        <dbReference type="ARBA" id="ARBA00009436"/>
    </source>
</evidence>